<protein>
    <submittedName>
        <fullName evidence="1">Jg5076 protein</fullName>
    </submittedName>
</protein>
<accession>A0A8S4QLJ1</accession>
<evidence type="ECO:0000313" key="1">
    <source>
        <dbReference type="EMBL" id="CAH2215968.1"/>
    </source>
</evidence>
<organism evidence="1 2">
    <name type="scientific">Pararge aegeria aegeria</name>
    <dbReference type="NCBI Taxonomy" id="348720"/>
    <lineage>
        <taxon>Eukaryota</taxon>
        <taxon>Metazoa</taxon>
        <taxon>Ecdysozoa</taxon>
        <taxon>Arthropoda</taxon>
        <taxon>Hexapoda</taxon>
        <taxon>Insecta</taxon>
        <taxon>Pterygota</taxon>
        <taxon>Neoptera</taxon>
        <taxon>Endopterygota</taxon>
        <taxon>Lepidoptera</taxon>
        <taxon>Glossata</taxon>
        <taxon>Ditrysia</taxon>
        <taxon>Papilionoidea</taxon>
        <taxon>Nymphalidae</taxon>
        <taxon>Satyrinae</taxon>
        <taxon>Satyrini</taxon>
        <taxon>Parargina</taxon>
        <taxon>Pararge</taxon>
    </lineage>
</organism>
<proteinExistence type="predicted"/>
<gene>
    <name evidence="1" type="primary">jg5076</name>
    <name evidence="1" type="ORF">PAEG_LOCUS4047</name>
</gene>
<dbReference type="Proteomes" id="UP000838756">
    <property type="component" value="Unassembled WGS sequence"/>
</dbReference>
<comment type="caution">
    <text evidence="1">The sequence shown here is derived from an EMBL/GenBank/DDBJ whole genome shotgun (WGS) entry which is preliminary data.</text>
</comment>
<sequence>MARETTIAFIVLETIKKRGHDGKNVKTQIYSWIPPCGVPNMKFPRRNGGEGNFYKWLPGPRRAGGLFSANRFSDSARVAALPGHTPSTHPKRCR</sequence>
<name>A0A8S4QLJ1_9NEOP</name>
<keyword evidence="2" id="KW-1185">Reference proteome</keyword>
<dbReference type="OrthoDB" id="10501624at2759"/>
<dbReference type="AlphaFoldDB" id="A0A8S4QLJ1"/>
<reference evidence="1" key="1">
    <citation type="submission" date="2022-03" db="EMBL/GenBank/DDBJ databases">
        <authorList>
            <person name="Lindestad O."/>
        </authorList>
    </citation>
    <scope>NUCLEOTIDE SEQUENCE</scope>
</reference>
<dbReference type="EMBL" id="CAKXAJ010013529">
    <property type="protein sequence ID" value="CAH2215968.1"/>
    <property type="molecule type" value="Genomic_DNA"/>
</dbReference>
<evidence type="ECO:0000313" key="2">
    <source>
        <dbReference type="Proteomes" id="UP000838756"/>
    </source>
</evidence>